<dbReference type="RefSeq" id="WP_183789898.1">
    <property type="nucleotide sequence ID" value="NZ_JACIDU010000003.1"/>
</dbReference>
<dbReference type="EMBL" id="JACIDU010000003">
    <property type="protein sequence ID" value="MBB4102385.1"/>
    <property type="molecule type" value="Genomic_DNA"/>
</dbReference>
<organism evidence="1 2">
    <name type="scientific">Allorhizobium borbori</name>
    <dbReference type="NCBI Taxonomy" id="485907"/>
    <lineage>
        <taxon>Bacteria</taxon>
        <taxon>Pseudomonadati</taxon>
        <taxon>Pseudomonadota</taxon>
        <taxon>Alphaproteobacteria</taxon>
        <taxon>Hyphomicrobiales</taxon>
        <taxon>Rhizobiaceae</taxon>
        <taxon>Rhizobium/Agrobacterium group</taxon>
        <taxon>Allorhizobium</taxon>
    </lineage>
</organism>
<name>A0A7W6JZH8_9HYPH</name>
<evidence type="ECO:0000313" key="1">
    <source>
        <dbReference type="EMBL" id="MBB4102385.1"/>
    </source>
</evidence>
<gene>
    <name evidence="1" type="ORF">GGQ66_000920</name>
</gene>
<proteinExistence type="predicted"/>
<evidence type="ECO:0000313" key="2">
    <source>
        <dbReference type="Proteomes" id="UP000584824"/>
    </source>
</evidence>
<accession>A0A7W6JZH8</accession>
<keyword evidence="2" id="KW-1185">Reference proteome</keyword>
<dbReference type="Proteomes" id="UP000584824">
    <property type="component" value="Unassembled WGS sequence"/>
</dbReference>
<reference evidence="1 2" key="1">
    <citation type="submission" date="2020-08" db="EMBL/GenBank/DDBJ databases">
        <title>Genomic Encyclopedia of Type Strains, Phase IV (KMG-IV): sequencing the most valuable type-strain genomes for metagenomic binning, comparative biology and taxonomic classification.</title>
        <authorList>
            <person name="Goeker M."/>
        </authorList>
    </citation>
    <scope>NUCLEOTIDE SEQUENCE [LARGE SCALE GENOMIC DNA]</scope>
    <source>
        <strain evidence="1 2">DSM 26385</strain>
    </source>
</reference>
<dbReference type="AlphaFoldDB" id="A0A7W6JZH8"/>
<comment type="caution">
    <text evidence="1">The sequence shown here is derived from an EMBL/GenBank/DDBJ whole genome shotgun (WGS) entry which is preliminary data.</text>
</comment>
<protein>
    <submittedName>
        <fullName evidence="1">Uncharacterized protein</fullName>
    </submittedName>
</protein>
<sequence length="208" mass="22699">MSETIQKSSGVSQAQFSIIAGVSRKTVTTWKSKGFLVFLDDVTVDVDASIALLRDRGLGNFGDVTPSVTPSETGNSFDDGPDPFAVAVERTEQARQIGDVAAEVMNSPDFELLSYADASRMKENFLALTQRLNYETKVGRLVDRSEVEADFANRWAAERNAWEVWPSTVCGDIAAQLGLDQVKVRVVLEAAVHSHLTARIQAAYDEVA</sequence>